<dbReference type="PANTHER" id="PTHR43323">
    <property type="entry name" value="3-HYDROXY-3-METHYLGLUTARYL COENZYME A SYNTHASE"/>
    <property type="match status" value="1"/>
</dbReference>
<dbReference type="Proteomes" id="UP000216451">
    <property type="component" value="Unassembled WGS sequence"/>
</dbReference>
<accession>A0A261GA63</accession>
<dbReference type="NCBIfam" id="TIGR01835">
    <property type="entry name" value="HMG-CoA-S_prok"/>
    <property type="match status" value="1"/>
</dbReference>
<feature type="domain" description="Hydroxymethylglutaryl-coenzyme A synthase N-terminal" evidence="5">
    <location>
        <begin position="8"/>
        <end position="171"/>
    </location>
</feature>
<dbReference type="AlphaFoldDB" id="A0A261GA63"/>
<dbReference type="Pfam" id="PF01154">
    <property type="entry name" value="HMG_CoA_synt_N"/>
    <property type="match status" value="1"/>
</dbReference>
<evidence type="ECO:0000256" key="2">
    <source>
        <dbReference type="ARBA" id="ARBA00022679"/>
    </source>
</evidence>
<evidence type="ECO:0000313" key="8">
    <source>
        <dbReference type="Proteomes" id="UP000216451"/>
    </source>
</evidence>
<comment type="similarity">
    <text evidence="1">Belongs to the thiolase-like superfamily. HMG-CoA synthase family.</text>
</comment>
<feature type="domain" description="Hydroxymethylglutaryl-coenzyme A synthase C-terminal" evidence="6">
    <location>
        <begin position="185"/>
        <end position="260"/>
    </location>
</feature>
<evidence type="ECO:0000256" key="3">
    <source>
        <dbReference type="PIRSR" id="PIRSR611554-1"/>
    </source>
</evidence>
<feature type="binding site" evidence="4">
    <location>
        <position position="281"/>
    </location>
    <ligand>
        <name>(3S)-3-hydroxy-3-methylglutaryl-CoA</name>
        <dbReference type="ChEBI" id="CHEBI:43074"/>
    </ligand>
</feature>
<protein>
    <submittedName>
        <fullName evidence="7">Hydroxymethylglutaryl-CoA synthase</fullName>
    </submittedName>
</protein>
<name>A0A261GA63_9BIFI</name>
<proteinExistence type="inferred from homology"/>
<dbReference type="RefSeq" id="WP_211277092.1">
    <property type="nucleotide sequence ID" value="NZ_CALENZ010000004.1"/>
</dbReference>
<feature type="active site" description="Proton donor/acceptor" evidence="3">
    <location>
        <position position="239"/>
    </location>
</feature>
<reference evidence="7 8" key="1">
    <citation type="journal article" date="2017" name="BMC Genomics">
        <title>Comparative genomic and phylogenomic analyses of the Bifidobacteriaceae family.</title>
        <authorList>
            <person name="Lugli G.A."/>
            <person name="Milani C."/>
            <person name="Turroni F."/>
            <person name="Duranti S."/>
            <person name="Mancabelli L."/>
            <person name="Mangifesta M."/>
            <person name="Ferrario C."/>
            <person name="Modesto M."/>
            <person name="Mattarelli P."/>
            <person name="Jiri K."/>
            <person name="van Sinderen D."/>
            <person name="Ventura M."/>
        </authorList>
    </citation>
    <scope>NUCLEOTIDE SEQUENCE [LARGE SCALE GENOMIC DNA]</scope>
    <source>
        <strain evidence="7 8">LMG 28769</strain>
    </source>
</reference>
<evidence type="ECO:0000256" key="4">
    <source>
        <dbReference type="PIRSR" id="PIRSR611554-2"/>
    </source>
</evidence>
<feature type="active site" description="Proton donor/acceptor" evidence="3">
    <location>
        <position position="85"/>
    </location>
</feature>
<dbReference type="InterPro" id="IPR016039">
    <property type="entry name" value="Thiolase-like"/>
</dbReference>
<evidence type="ECO:0000256" key="1">
    <source>
        <dbReference type="ARBA" id="ARBA00007061"/>
    </source>
</evidence>
<dbReference type="InterPro" id="IPR013528">
    <property type="entry name" value="HMG_CoA_synth_N"/>
</dbReference>
<dbReference type="GO" id="GO:0004421">
    <property type="term" value="F:hydroxymethylglutaryl-CoA synthase activity"/>
    <property type="evidence" value="ECO:0007669"/>
    <property type="project" value="InterPro"/>
</dbReference>
<keyword evidence="8" id="KW-1185">Reference proteome</keyword>
<feature type="binding site" evidence="4">
    <location>
        <position position="149"/>
    </location>
    <ligand>
        <name>(3S)-3-hydroxy-3-methylglutaryl-CoA</name>
        <dbReference type="ChEBI" id="CHEBI:43074"/>
    </ligand>
</feature>
<keyword evidence="2" id="KW-0808">Transferase</keyword>
<dbReference type="GeneID" id="98295189"/>
<dbReference type="PANTHER" id="PTHR43323:SF2">
    <property type="entry name" value="HYDROXYMETHYLGLUTARYL-COA SYNTHASE"/>
    <property type="match status" value="1"/>
</dbReference>
<comment type="caution">
    <text evidence="7">The sequence shown here is derived from an EMBL/GenBank/DDBJ whole genome shotgun (WGS) entry which is preliminary data.</text>
</comment>
<dbReference type="InterPro" id="IPR013746">
    <property type="entry name" value="HMG_CoA_synt_C_dom"/>
</dbReference>
<sequence>MSSNTEVHIGIDRMGMFVPEQYLDVEDLARARHVEPAKFTRGIGQSRMSVPRHCDDIVSMGANAIAEILPDIDIDRLGLLIVGTESGIDQSKSSSLFIKHLLNLANRIESFEIKEACFGATAGLFVAYHYVAAHPDRTVLVVASDVARYGLGTAGEVTQGAGAIAMLVSADPDILVLNDDAEDYSDDINDFWRPNGHTEALVDGKYSTQVYLDFFRHVFDEYRDKTALGLDDFGALLFHLPFTKMGMKALRVALEDADVDDRKRLEHNFEMSARYSRDVGNLYTGSLYLSLLSWLEHADLDQAGSGDGSLAGTRIALFSYGSGAMCKFFTGRIQPGYRRGLRAESHARMLNARKRLTVQEYEQLFDEYYASEDVQTEKPESGFYYAGVKHDIRQYSRA</sequence>
<dbReference type="SUPFAM" id="SSF53901">
    <property type="entry name" value="Thiolase-like"/>
    <property type="match status" value="2"/>
</dbReference>
<evidence type="ECO:0000313" key="7">
    <source>
        <dbReference type="EMBL" id="OZG67866.1"/>
    </source>
</evidence>
<evidence type="ECO:0000259" key="6">
    <source>
        <dbReference type="Pfam" id="PF08540"/>
    </source>
</evidence>
<organism evidence="7 8">
    <name type="scientific">Bifidobacterium aquikefiri</name>
    <dbReference type="NCBI Taxonomy" id="1653207"/>
    <lineage>
        <taxon>Bacteria</taxon>
        <taxon>Bacillati</taxon>
        <taxon>Actinomycetota</taxon>
        <taxon>Actinomycetes</taxon>
        <taxon>Bifidobacteriales</taxon>
        <taxon>Bifidobacteriaceae</taxon>
        <taxon>Bifidobacterium</taxon>
    </lineage>
</organism>
<feature type="binding site" evidence="4">
    <location>
        <position position="248"/>
    </location>
    <ligand>
        <name>(3S)-3-hydroxy-3-methylglutaryl-CoA</name>
        <dbReference type="ChEBI" id="CHEBI:43074"/>
    </ligand>
</feature>
<feature type="active site" description="Acyl-thioester intermediate" evidence="3">
    <location>
        <position position="117"/>
    </location>
</feature>
<evidence type="ECO:0000259" key="5">
    <source>
        <dbReference type="Pfam" id="PF01154"/>
    </source>
</evidence>
<dbReference type="Gene3D" id="3.40.47.10">
    <property type="match status" value="2"/>
</dbReference>
<dbReference type="GO" id="GO:0006084">
    <property type="term" value="P:acetyl-CoA metabolic process"/>
    <property type="evidence" value="ECO:0007669"/>
    <property type="project" value="InterPro"/>
</dbReference>
<feature type="domain" description="Hydroxymethylglutaryl-coenzyme A synthase C-terminal" evidence="6">
    <location>
        <begin position="270"/>
        <end position="363"/>
    </location>
</feature>
<dbReference type="CDD" id="cd00827">
    <property type="entry name" value="init_cond_enzymes"/>
    <property type="match status" value="1"/>
</dbReference>
<gene>
    <name evidence="7" type="ORF">BAQU_0511</name>
</gene>
<dbReference type="Pfam" id="PF08540">
    <property type="entry name" value="HMG_CoA_synt_C"/>
    <property type="match status" value="2"/>
</dbReference>
<dbReference type="InterPro" id="IPR011554">
    <property type="entry name" value="HMG_CoA_synthase_prok"/>
</dbReference>
<dbReference type="EMBL" id="MWXA01000003">
    <property type="protein sequence ID" value="OZG67866.1"/>
    <property type="molecule type" value="Genomic_DNA"/>
</dbReference>